<sequence>MTARTMQLSRPMWKKQGASQDRAHLLPPHLSKRKKATPKDKHSMMIEKAYETLNAQLSTVALKRKVKTQIQRIILQANEEEMRNADSTIAHHPWTVATEYIIYDSVQSSELVIHGGTSQ</sequence>
<dbReference type="Proteomes" id="UP001159363">
    <property type="component" value="Chromosome 3"/>
</dbReference>
<comment type="caution">
    <text evidence="2">The sequence shown here is derived from an EMBL/GenBank/DDBJ whole genome shotgun (WGS) entry which is preliminary data.</text>
</comment>
<dbReference type="EMBL" id="JARBHB010000003">
    <property type="protein sequence ID" value="KAJ8890567.1"/>
    <property type="molecule type" value="Genomic_DNA"/>
</dbReference>
<reference evidence="2 3" key="1">
    <citation type="submission" date="2023-02" db="EMBL/GenBank/DDBJ databases">
        <title>LHISI_Scaffold_Assembly.</title>
        <authorList>
            <person name="Stuart O.P."/>
            <person name="Cleave R."/>
            <person name="Magrath M.J.L."/>
            <person name="Mikheyev A.S."/>
        </authorList>
    </citation>
    <scope>NUCLEOTIDE SEQUENCE [LARGE SCALE GENOMIC DNA]</scope>
    <source>
        <strain evidence="2">Daus_M_001</strain>
        <tissue evidence="2">Leg muscle</tissue>
    </source>
</reference>
<evidence type="ECO:0000256" key="1">
    <source>
        <dbReference type="SAM" id="MobiDB-lite"/>
    </source>
</evidence>
<proteinExistence type="predicted"/>
<gene>
    <name evidence="2" type="ORF">PR048_010076</name>
</gene>
<organism evidence="2 3">
    <name type="scientific">Dryococelus australis</name>
    <dbReference type="NCBI Taxonomy" id="614101"/>
    <lineage>
        <taxon>Eukaryota</taxon>
        <taxon>Metazoa</taxon>
        <taxon>Ecdysozoa</taxon>
        <taxon>Arthropoda</taxon>
        <taxon>Hexapoda</taxon>
        <taxon>Insecta</taxon>
        <taxon>Pterygota</taxon>
        <taxon>Neoptera</taxon>
        <taxon>Polyneoptera</taxon>
        <taxon>Phasmatodea</taxon>
        <taxon>Verophasmatodea</taxon>
        <taxon>Anareolatae</taxon>
        <taxon>Phasmatidae</taxon>
        <taxon>Eurycanthinae</taxon>
        <taxon>Dryococelus</taxon>
    </lineage>
</organism>
<keyword evidence="3" id="KW-1185">Reference proteome</keyword>
<protein>
    <submittedName>
        <fullName evidence="2">Uncharacterized protein</fullName>
    </submittedName>
</protein>
<evidence type="ECO:0000313" key="2">
    <source>
        <dbReference type="EMBL" id="KAJ8890567.1"/>
    </source>
</evidence>
<feature type="region of interest" description="Disordered" evidence="1">
    <location>
        <begin position="1"/>
        <end position="42"/>
    </location>
</feature>
<evidence type="ECO:0000313" key="3">
    <source>
        <dbReference type="Proteomes" id="UP001159363"/>
    </source>
</evidence>
<accession>A0ABQ9I1N9</accession>
<name>A0ABQ9I1N9_9NEOP</name>